<gene>
    <name evidence="2" type="ORF">LARSCL_LOCUS11581</name>
</gene>
<feature type="region of interest" description="Disordered" evidence="1">
    <location>
        <begin position="131"/>
        <end position="216"/>
    </location>
</feature>
<keyword evidence="3" id="KW-1185">Reference proteome</keyword>
<organism evidence="2 3">
    <name type="scientific">Larinioides sclopetarius</name>
    <dbReference type="NCBI Taxonomy" id="280406"/>
    <lineage>
        <taxon>Eukaryota</taxon>
        <taxon>Metazoa</taxon>
        <taxon>Ecdysozoa</taxon>
        <taxon>Arthropoda</taxon>
        <taxon>Chelicerata</taxon>
        <taxon>Arachnida</taxon>
        <taxon>Araneae</taxon>
        <taxon>Araneomorphae</taxon>
        <taxon>Entelegynae</taxon>
        <taxon>Araneoidea</taxon>
        <taxon>Araneidae</taxon>
        <taxon>Larinioides</taxon>
    </lineage>
</organism>
<feature type="compositionally biased region" description="Basic and acidic residues" evidence="1">
    <location>
        <begin position="92"/>
        <end position="105"/>
    </location>
</feature>
<name>A0AAV2AC17_9ARAC</name>
<evidence type="ECO:0000256" key="1">
    <source>
        <dbReference type="SAM" id="MobiDB-lite"/>
    </source>
</evidence>
<feature type="region of interest" description="Disordered" evidence="1">
    <location>
        <begin position="78"/>
        <end position="119"/>
    </location>
</feature>
<feature type="compositionally biased region" description="Polar residues" evidence="1">
    <location>
        <begin position="78"/>
        <end position="91"/>
    </location>
</feature>
<proteinExistence type="predicted"/>
<dbReference type="Proteomes" id="UP001497382">
    <property type="component" value="Unassembled WGS sequence"/>
</dbReference>
<dbReference type="AlphaFoldDB" id="A0AAV2AC17"/>
<reference evidence="2 3" key="1">
    <citation type="submission" date="2024-04" db="EMBL/GenBank/DDBJ databases">
        <authorList>
            <person name="Rising A."/>
            <person name="Reimegard J."/>
            <person name="Sonavane S."/>
            <person name="Akerstrom W."/>
            <person name="Nylinder S."/>
            <person name="Hedman E."/>
            <person name="Kallberg Y."/>
        </authorList>
    </citation>
    <scope>NUCLEOTIDE SEQUENCE [LARGE SCALE GENOMIC DNA]</scope>
</reference>
<dbReference type="EMBL" id="CAXIEN010000145">
    <property type="protein sequence ID" value="CAL1281465.1"/>
    <property type="molecule type" value="Genomic_DNA"/>
</dbReference>
<feature type="non-terminal residue" evidence="2">
    <location>
        <position position="216"/>
    </location>
</feature>
<sequence>MEPCCSCNISEDVRQLFHETVPAAWLQAEGCTGFQTSRIVTMATRLLVGTGPVVLPVEYLFFPLQEAVRTMDRFIPSSKQPQHWSRNYNGSQDRRRSNAHRRESSVSEGKTTTTYGQGITLRAEDLLGESENRLGRGPGIPAVNFLTPRPGDRRAALGGSATELTKCERPKAPLRRSSEGSYALRRKSSSSSNAADDPTSSDPSTSGSASSSSSSE</sequence>
<feature type="compositionally biased region" description="Polar residues" evidence="1">
    <location>
        <begin position="106"/>
        <end position="117"/>
    </location>
</feature>
<feature type="compositionally biased region" description="Low complexity" evidence="1">
    <location>
        <begin position="189"/>
        <end position="216"/>
    </location>
</feature>
<protein>
    <submittedName>
        <fullName evidence="2">Uncharacterized protein</fullName>
    </submittedName>
</protein>
<accession>A0AAV2AC17</accession>
<evidence type="ECO:0000313" key="3">
    <source>
        <dbReference type="Proteomes" id="UP001497382"/>
    </source>
</evidence>
<evidence type="ECO:0000313" key="2">
    <source>
        <dbReference type="EMBL" id="CAL1281465.1"/>
    </source>
</evidence>
<comment type="caution">
    <text evidence="2">The sequence shown here is derived from an EMBL/GenBank/DDBJ whole genome shotgun (WGS) entry which is preliminary data.</text>
</comment>